<keyword evidence="2" id="KW-0333">Golgi apparatus</keyword>
<name>A0A9W6KZI8_9PSEU</name>
<protein>
    <recommendedName>
        <fullName evidence="7">Golgi phosphoprotein 3 GPP34</fullName>
    </recommendedName>
</protein>
<organism evidence="5 6">
    <name type="scientific">Pseudonocardia halophobica</name>
    <dbReference type="NCBI Taxonomy" id="29401"/>
    <lineage>
        <taxon>Bacteria</taxon>
        <taxon>Bacillati</taxon>
        <taxon>Actinomycetota</taxon>
        <taxon>Actinomycetes</taxon>
        <taxon>Pseudonocardiales</taxon>
        <taxon>Pseudonocardiaceae</taxon>
        <taxon>Pseudonocardia</taxon>
    </lineage>
</organism>
<comment type="caution">
    <text evidence="5">The sequence shown here is derived from an EMBL/GenBank/DDBJ whole genome shotgun (WGS) entry which is preliminary data.</text>
</comment>
<comment type="subcellular location">
    <subcellularLocation>
        <location evidence="1">Golgi apparatus membrane</location>
        <topology evidence="1">Peripheral membrane protein</topology>
        <orientation evidence="1">Cytoplasmic side</orientation>
    </subcellularLocation>
</comment>
<dbReference type="GO" id="GO:0070273">
    <property type="term" value="F:phosphatidylinositol-4-phosphate binding"/>
    <property type="evidence" value="ECO:0007669"/>
    <property type="project" value="InterPro"/>
</dbReference>
<dbReference type="Gene3D" id="1.10.3630.10">
    <property type="entry name" value="yeast vps74-n-term truncation variant domain like"/>
    <property type="match status" value="1"/>
</dbReference>
<dbReference type="EMBL" id="BSFQ01000006">
    <property type="protein sequence ID" value="GLL10846.1"/>
    <property type="molecule type" value="Genomic_DNA"/>
</dbReference>
<evidence type="ECO:0000256" key="1">
    <source>
        <dbReference type="ARBA" id="ARBA00004255"/>
    </source>
</evidence>
<proteinExistence type="predicted"/>
<dbReference type="InterPro" id="IPR008628">
    <property type="entry name" value="GPP34-like"/>
</dbReference>
<dbReference type="AlphaFoldDB" id="A0A9W6KZI8"/>
<reference evidence="5" key="2">
    <citation type="submission" date="2023-01" db="EMBL/GenBank/DDBJ databases">
        <authorList>
            <person name="Sun Q."/>
            <person name="Evtushenko L."/>
        </authorList>
    </citation>
    <scope>NUCLEOTIDE SEQUENCE</scope>
    <source>
        <strain evidence="5">VKM Ac-1069</strain>
    </source>
</reference>
<evidence type="ECO:0000313" key="5">
    <source>
        <dbReference type="EMBL" id="GLL10846.1"/>
    </source>
</evidence>
<accession>A0A9W6KZI8</accession>
<keyword evidence="3" id="KW-0446">Lipid-binding</keyword>
<reference evidence="5" key="1">
    <citation type="journal article" date="2014" name="Int. J. Syst. Evol. Microbiol.">
        <title>Complete genome sequence of Corynebacterium casei LMG S-19264T (=DSM 44701T), isolated from a smear-ripened cheese.</title>
        <authorList>
            <consortium name="US DOE Joint Genome Institute (JGI-PGF)"/>
            <person name="Walter F."/>
            <person name="Albersmeier A."/>
            <person name="Kalinowski J."/>
            <person name="Ruckert C."/>
        </authorList>
    </citation>
    <scope>NUCLEOTIDE SEQUENCE</scope>
    <source>
        <strain evidence="5">VKM Ac-1069</strain>
    </source>
</reference>
<dbReference type="GO" id="GO:0012505">
    <property type="term" value="C:endomembrane system"/>
    <property type="evidence" value="ECO:0007669"/>
    <property type="project" value="UniProtKB-ARBA"/>
</dbReference>
<dbReference type="Proteomes" id="UP001143463">
    <property type="component" value="Unassembled WGS sequence"/>
</dbReference>
<evidence type="ECO:0000313" key="6">
    <source>
        <dbReference type="Proteomes" id="UP001143463"/>
    </source>
</evidence>
<keyword evidence="4" id="KW-0472">Membrane</keyword>
<dbReference type="Pfam" id="PF05719">
    <property type="entry name" value="GPP34"/>
    <property type="match status" value="1"/>
</dbReference>
<keyword evidence="6" id="KW-1185">Reference proteome</keyword>
<evidence type="ECO:0000256" key="2">
    <source>
        <dbReference type="ARBA" id="ARBA00023034"/>
    </source>
</evidence>
<evidence type="ECO:0008006" key="7">
    <source>
        <dbReference type="Google" id="ProtNLM"/>
    </source>
</evidence>
<dbReference type="InterPro" id="IPR038261">
    <property type="entry name" value="GPP34-like_sf"/>
</dbReference>
<gene>
    <name evidence="5" type="ORF">GCM10017577_19870</name>
</gene>
<dbReference type="RefSeq" id="WP_037044782.1">
    <property type="nucleotide sequence ID" value="NZ_BAAAUZ010000079.1"/>
</dbReference>
<dbReference type="GO" id="GO:0005737">
    <property type="term" value="C:cytoplasm"/>
    <property type="evidence" value="ECO:0007669"/>
    <property type="project" value="UniProtKB-ARBA"/>
</dbReference>
<sequence length="219" mass="23634">MPTTPISLPERLYLLSWDPQRKRFTGSGERGLLLRAAALTELLAAGALRDEDGKAVAVPHVRAPQDPLLALVLEEVAASGRPRTWQHWVRHRARHARGLVRDRLAAARWVRVQPRRVLGIFPVDDVTPRDTRAVRRLADSARSALHGVRPEGISDEDAAAVALAAAARLRTVVSRADGKQRKDRIEALTARTGPVPKALRKAVASQHAATVAASSGGGG</sequence>
<evidence type="ECO:0000256" key="3">
    <source>
        <dbReference type="ARBA" id="ARBA00023121"/>
    </source>
</evidence>
<evidence type="ECO:0000256" key="4">
    <source>
        <dbReference type="ARBA" id="ARBA00023136"/>
    </source>
</evidence>